<gene>
    <name evidence="1" type="ORF">EVA_12276</name>
</gene>
<organism evidence="1">
    <name type="scientific">gut metagenome</name>
    <dbReference type="NCBI Taxonomy" id="749906"/>
    <lineage>
        <taxon>unclassified sequences</taxon>
        <taxon>metagenomes</taxon>
        <taxon>organismal metagenomes</taxon>
    </lineage>
</organism>
<accession>J9CHU6</accession>
<dbReference type="AlphaFoldDB" id="J9CHU6"/>
<dbReference type="EMBL" id="AMCI01003727">
    <property type="protein sequence ID" value="EJW99615.1"/>
    <property type="molecule type" value="Genomic_DNA"/>
</dbReference>
<comment type="caution">
    <text evidence="1">The sequence shown here is derived from an EMBL/GenBank/DDBJ whole genome shotgun (WGS) entry which is preliminary data.</text>
</comment>
<sequence>MVTARALMVMPRSFSSSMLSSNCSARRRSSTLWVFSRIRSASVLLPWSICAMMQKLRIFFFAKV</sequence>
<reference evidence="1" key="1">
    <citation type="journal article" date="2012" name="PLoS ONE">
        <title>Gene sets for utilization of primary and secondary nutrition supplies in the distal gut of endangered iberian lynx.</title>
        <authorList>
            <person name="Alcaide M."/>
            <person name="Messina E."/>
            <person name="Richter M."/>
            <person name="Bargiela R."/>
            <person name="Peplies J."/>
            <person name="Huws S.A."/>
            <person name="Newbold C.J."/>
            <person name="Golyshin P.N."/>
            <person name="Simon M.A."/>
            <person name="Lopez G."/>
            <person name="Yakimov M.M."/>
            <person name="Ferrer M."/>
        </authorList>
    </citation>
    <scope>NUCLEOTIDE SEQUENCE</scope>
</reference>
<name>J9CHU6_9ZZZZ</name>
<evidence type="ECO:0000313" key="1">
    <source>
        <dbReference type="EMBL" id="EJW99615.1"/>
    </source>
</evidence>
<proteinExistence type="predicted"/>
<protein>
    <submittedName>
        <fullName evidence="1">Uncharacterized protein</fullName>
    </submittedName>
</protein>